<dbReference type="SUPFAM" id="SSF55174">
    <property type="entry name" value="Alpha-L RNA-binding motif"/>
    <property type="match status" value="1"/>
</dbReference>
<dbReference type="InterPro" id="IPR040591">
    <property type="entry name" value="RqcP2_RBD"/>
</dbReference>
<feature type="domain" description="RNA-binding S4" evidence="2">
    <location>
        <begin position="179"/>
        <end position="248"/>
    </location>
</feature>
<gene>
    <name evidence="3" type="ORF">DAT561_1149</name>
</gene>
<name>A0A2Z5Y358_9ENTE</name>
<evidence type="ECO:0000259" key="2">
    <source>
        <dbReference type="SMART" id="SM00363"/>
    </source>
</evidence>
<keyword evidence="1" id="KW-0694">RNA-binding</keyword>
<dbReference type="Gene3D" id="3.30.1370.160">
    <property type="match status" value="1"/>
</dbReference>
<dbReference type="PROSITE" id="PS50889">
    <property type="entry name" value="S4"/>
    <property type="match status" value="1"/>
</dbReference>
<reference evidence="3 4" key="1">
    <citation type="submission" date="2018-01" db="EMBL/GenBank/DDBJ databases">
        <title>Whole genome sequence of Melissococcus plutonius DAT561.</title>
        <authorList>
            <person name="Okumura K."/>
            <person name="Takamatsu D."/>
            <person name="Okura M."/>
        </authorList>
    </citation>
    <scope>NUCLEOTIDE SEQUENCE [LARGE SCALE GENOMIC DNA]</scope>
    <source>
        <strain evidence="3 4">DAT561</strain>
    </source>
</reference>
<dbReference type="OMA" id="AWGGYPQ"/>
<dbReference type="Pfam" id="PF17774">
    <property type="entry name" value="YlmH_RBD"/>
    <property type="match status" value="1"/>
</dbReference>
<dbReference type="InterPro" id="IPR002942">
    <property type="entry name" value="S4_RNA-bd"/>
</dbReference>
<proteinExistence type="predicted"/>
<evidence type="ECO:0000313" key="4">
    <source>
        <dbReference type="Proteomes" id="UP000269226"/>
    </source>
</evidence>
<dbReference type="InterPro" id="IPR036986">
    <property type="entry name" value="S4_RNA-bd_sf"/>
</dbReference>
<dbReference type="CDD" id="cd00165">
    <property type="entry name" value="S4"/>
    <property type="match status" value="1"/>
</dbReference>
<dbReference type="InterPro" id="IPR012677">
    <property type="entry name" value="Nucleotide-bd_a/b_plait_sf"/>
</dbReference>
<evidence type="ECO:0000313" key="3">
    <source>
        <dbReference type="EMBL" id="BBC61256.1"/>
    </source>
</evidence>
<dbReference type="Pfam" id="PF01479">
    <property type="entry name" value="S4"/>
    <property type="match status" value="1"/>
</dbReference>
<dbReference type="Gene3D" id="3.10.290.10">
    <property type="entry name" value="RNA-binding S4 domain"/>
    <property type="match status" value="1"/>
</dbReference>
<dbReference type="Gene3D" id="3.30.70.330">
    <property type="match status" value="1"/>
</dbReference>
<dbReference type="PANTHER" id="PTHR13633:SF3">
    <property type="entry name" value="MITOCHONDRIAL TRANSCRIPTION RESCUE FACTOR 1"/>
    <property type="match status" value="1"/>
</dbReference>
<dbReference type="InterPro" id="IPR048443">
    <property type="entry name" value="RqcP2_N"/>
</dbReference>
<dbReference type="Pfam" id="PF21278">
    <property type="entry name" value="YlmH_1st"/>
    <property type="match status" value="1"/>
</dbReference>
<accession>A0A2Z5Y358</accession>
<evidence type="ECO:0000256" key="1">
    <source>
        <dbReference type="PROSITE-ProRule" id="PRU00182"/>
    </source>
</evidence>
<dbReference type="AlphaFoldDB" id="A0A2Z5Y358"/>
<organism evidence="3 4">
    <name type="scientific">Melissococcus plutonius</name>
    <dbReference type="NCBI Taxonomy" id="33970"/>
    <lineage>
        <taxon>Bacteria</taxon>
        <taxon>Bacillati</taxon>
        <taxon>Bacillota</taxon>
        <taxon>Bacilli</taxon>
        <taxon>Lactobacillales</taxon>
        <taxon>Enterococcaceae</taxon>
        <taxon>Melissococcus</taxon>
    </lineage>
</organism>
<dbReference type="GO" id="GO:0003723">
    <property type="term" value="F:RNA binding"/>
    <property type="evidence" value="ECO:0007669"/>
    <property type="project" value="UniProtKB-KW"/>
</dbReference>
<sequence length="256" mass="29979">MYQHFRKDEHPFIDTVNSWLSKVELYYSPYLTNFLDPRQAYILETLVHQNNDLLYKFYGGYENAERQRCMIYPSYYQPSEEDFKISLVEITYPIKFATLSHGKILGTLVNMGIKREYFGDIISNGTKWQIFIGNEIESYIINQLDRIGKTSVYLSKKEDTELIVPKDNWIQEIDTVSSLRLDNLISAVYNISRQHSKKLIESGKVKVNWMENGHPDFIIGLQDIISIRGYGRIQLQAIENKTKKGKYRINLGVLKK</sequence>
<dbReference type="PANTHER" id="PTHR13633">
    <property type="entry name" value="MITOCHONDRIAL TRANSCRIPTION RESCUE FACTOR 1"/>
    <property type="match status" value="1"/>
</dbReference>
<dbReference type="SMART" id="SM00363">
    <property type="entry name" value="S4"/>
    <property type="match status" value="1"/>
</dbReference>
<protein>
    <submittedName>
        <fullName evidence="3">Putative RNA-binding protein YlmH</fullName>
    </submittedName>
</protein>
<dbReference type="EMBL" id="AP018492">
    <property type="protein sequence ID" value="BBC61256.1"/>
    <property type="molecule type" value="Genomic_DNA"/>
</dbReference>
<dbReference type="Proteomes" id="UP000269226">
    <property type="component" value="Chromosome"/>
</dbReference>